<protein>
    <submittedName>
        <fullName evidence="1">Uncharacterized protein</fullName>
    </submittedName>
</protein>
<name>A0A8X6WY98_9ARAC</name>
<accession>A0A8X6WY98</accession>
<sequence length="63" mass="7102">CKENAMGVMASPLEYCTVITPDRINSKDLGPPQQPNVSDYDFYLWGNPKDKSYRIKPVILNAV</sequence>
<reference evidence="1" key="1">
    <citation type="submission" date="2020-08" db="EMBL/GenBank/DDBJ databases">
        <title>Multicomponent nature underlies the extraordinary mechanical properties of spider dragline silk.</title>
        <authorList>
            <person name="Kono N."/>
            <person name="Nakamura H."/>
            <person name="Mori M."/>
            <person name="Yoshida Y."/>
            <person name="Ohtoshi R."/>
            <person name="Malay A.D."/>
            <person name="Moran D.A.P."/>
            <person name="Tomita M."/>
            <person name="Numata K."/>
            <person name="Arakawa K."/>
        </authorList>
    </citation>
    <scope>NUCLEOTIDE SEQUENCE</scope>
</reference>
<gene>
    <name evidence="1" type="ORF">TNIN_25331</name>
</gene>
<feature type="non-terminal residue" evidence="1">
    <location>
        <position position="1"/>
    </location>
</feature>
<proteinExistence type="predicted"/>
<keyword evidence="2" id="KW-1185">Reference proteome</keyword>
<dbReference type="AlphaFoldDB" id="A0A8X6WY98"/>
<dbReference type="EMBL" id="BMAV01003770">
    <property type="protein sequence ID" value="GFY43582.1"/>
    <property type="molecule type" value="Genomic_DNA"/>
</dbReference>
<evidence type="ECO:0000313" key="2">
    <source>
        <dbReference type="Proteomes" id="UP000886998"/>
    </source>
</evidence>
<dbReference type="Proteomes" id="UP000886998">
    <property type="component" value="Unassembled WGS sequence"/>
</dbReference>
<organism evidence="1 2">
    <name type="scientific">Trichonephila inaurata madagascariensis</name>
    <dbReference type="NCBI Taxonomy" id="2747483"/>
    <lineage>
        <taxon>Eukaryota</taxon>
        <taxon>Metazoa</taxon>
        <taxon>Ecdysozoa</taxon>
        <taxon>Arthropoda</taxon>
        <taxon>Chelicerata</taxon>
        <taxon>Arachnida</taxon>
        <taxon>Araneae</taxon>
        <taxon>Araneomorphae</taxon>
        <taxon>Entelegynae</taxon>
        <taxon>Araneoidea</taxon>
        <taxon>Nephilidae</taxon>
        <taxon>Trichonephila</taxon>
        <taxon>Trichonephila inaurata</taxon>
    </lineage>
</organism>
<evidence type="ECO:0000313" key="1">
    <source>
        <dbReference type="EMBL" id="GFY43582.1"/>
    </source>
</evidence>
<comment type="caution">
    <text evidence="1">The sequence shown here is derived from an EMBL/GenBank/DDBJ whole genome shotgun (WGS) entry which is preliminary data.</text>
</comment>